<dbReference type="Proteomes" id="UP001243195">
    <property type="component" value="Unassembled WGS sequence"/>
</dbReference>
<evidence type="ECO:0000313" key="2">
    <source>
        <dbReference type="EMBL" id="MDQ9070166.1"/>
    </source>
</evidence>
<gene>
    <name evidence="2" type="ORF">RFH51_01620</name>
</gene>
<evidence type="ECO:0000256" key="1">
    <source>
        <dbReference type="SAM" id="SignalP"/>
    </source>
</evidence>
<dbReference type="GeneID" id="84211164"/>
<comment type="caution">
    <text evidence="2">The sequence shown here is derived from an EMBL/GenBank/DDBJ whole genome shotgun (WGS) entry which is preliminary data.</text>
</comment>
<sequence>MAMQLFKNISIVAGAAGALLLTGISSNALAMSPFQANYQFAYNGKNLGTATRTLSKNGNNWSYVFSAKAGVMASASETSRFTLNGNTINSNSFSRTSKILVHSNTLNINFNPSSKVINTKKDDKARSFAWKAGALDELNAELQVREDLKNGGLKSSYLIADAKSLDTRHFVKQGTERVTTPYGTFDTVKVVLKHDKADKNSVFWLAPKLDYAPIKMTHQDGKTSYSLMMTGYKAG</sequence>
<feature type="signal peptide" evidence="1">
    <location>
        <begin position="1"/>
        <end position="30"/>
    </location>
</feature>
<dbReference type="RefSeq" id="WP_004869404.1">
    <property type="nucleotide sequence ID" value="NZ_BBLI01000054.1"/>
</dbReference>
<dbReference type="InterPro" id="IPR021457">
    <property type="entry name" value="DUF3108"/>
</dbReference>
<feature type="chain" id="PRO_5043319972" evidence="1">
    <location>
        <begin position="31"/>
        <end position="235"/>
    </location>
</feature>
<name>A0AAW8JBQ6_9GAMM</name>
<evidence type="ECO:0000313" key="3">
    <source>
        <dbReference type="Proteomes" id="UP001243195"/>
    </source>
</evidence>
<dbReference type="AlphaFoldDB" id="A0AAW8JBQ6"/>
<dbReference type="EMBL" id="JAVIDA010000001">
    <property type="protein sequence ID" value="MDQ9070166.1"/>
    <property type="molecule type" value="Genomic_DNA"/>
</dbReference>
<organism evidence="2 3">
    <name type="scientific">Acinetobacter gerneri</name>
    <dbReference type="NCBI Taxonomy" id="202952"/>
    <lineage>
        <taxon>Bacteria</taxon>
        <taxon>Pseudomonadati</taxon>
        <taxon>Pseudomonadota</taxon>
        <taxon>Gammaproteobacteria</taxon>
        <taxon>Moraxellales</taxon>
        <taxon>Moraxellaceae</taxon>
        <taxon>Acinetobacter</taxon>
    </lineage>
</organism>
<reference evidence="2" key="1">
    <citation type="submission" date="2023-08" db="EMBL/GenBank/DDBJ databases">
        <title>Emergence of clinically-relevant ST2 carbapenem-resistant Acinetobacter baumannii strains in hospital sewages in Zhejiang, East of China.</title>
        <authorList>
            <person name="Kaichao C."/>
            <person name="Zhang R."/>
        </authorList>
    </citation>
    <scope>NUCLEOTIDE SEQUENCE</scope>
    <source>
        <strain evidence="2">M-SY-60</strain>
    </source>
</reference>
<proteinExistence type="predicted"/>
<dbReference type="Pfam" id="PF11306">
    <property type="entry name" value="DUF3108"/>
    <property type="match status" value="1"/>
</dbReference>
<protein>
    <submittedName>
        <fullName evidence="2">DUF3108 domain-containing protein</fullName>
    </submittedName>
</protein>
<dbReference type="Gene3D" id="2.40.360.20">
    <property type="match status" value="1"/>
</dbReference>
<keyword evidence="1" id="KW-0732">Signal</keyword>
<accession>A0AAW8JBQ6</accession>